<keyword evidence="11" id="KW-1185">Reference proteome</keyword>
<dbReference type="EC" id="3.1.3.15" evidence="3 8"/>
<dbReference type="STRING" id="1221996.QY95_01515"/>
<dbReference type="InterPro" id="IPR016195">
    <property type="entry name" value="Pol/histidinol_Pase-like"/>
</dbReference>
<dbReference type="GO" id="GO:0004401">
    <property type="term" value="F:histidinol-phosphatase activity"/>
    <property type="evidence" value="ECO:0007669"/>
    <property type="project" value="UniProtKB-UniRule"/>
</dbReference>
<comment type="caution">
    <text evidence="10">The sequence shown here is derived from an EMBL/GenBank/DDBJ whole genome shotgun (WGS) entry which is preliminary data.</text>
</comment>
<comment type="pathway">
    <text evidence="1 8">Amino-acid biosynthesis; L-histidine biosynthesis; L-histidine from 5-phospho-alpha-D-ribose 1-diphosphate: step 8/9.</text>
</comment>
<dbReference type="SUPFAM" id="SSF89550">
    <property type="entry name" value="PHP domain-like"/>
    <property type="match status" value="1"/>
</dbReference>
<dbReference type="PANTHER" id="PTHR21039">
    <property type="entry name" value="HISTIDINOL PHOSPHATASE-RELATED"/>
    <property type="match status" value="1"/>
</dbReference>
<dbReference type="InterPro" id="IPR004013">
    <property type="entry name" value="PHP_dom"/>
</dbReference>
<evidence type="ECO:0000256" key="1">
    <source>
        <dbReference type="ARBA" id="ARBA00004970"/>
    </source>
</evidence>
<evidence type="ECO:0000313" key="11">
    <source>
        <dbReference type="Proteomes" id="UP000031563"/>
    </source>
</evidence>
<accession>A0A0F5ID54</accession>
<feature type="domain" description="PHP" evidence="9">
    <location>
        <begin position="4"/>
        <end position="213"/>
    </location>
</feature>
<dbReference type="Pfam" id="PF13263">
    <property type="entry name" value="PHP_C"/>
    <property type="match status" value="1"/>
</dbReference>
<dbReference type="CDD" id="cd12110">
    <property type="entry name" value="PHP_HisPPase_Hisj_like"/>
    <property type="match status" value="1"/>
</dbReference>
<dbReference type="Pfam" id="PF02811">
    <property type="entry name" value="PHP"/>
    <property type="match status" value="1"/>
</dbReference>
<evidence type="ECO:0000256" key="8">
    <source>
        <dbReference type="RuleBase" id="RU366003"/>
    </source>
</evidence>
<dbReference type="AlphaFoldDB" id="A0A0F5HWB6"/>
<dbReference type="GO" id="GO:0000105">
    <property type="term" value="P:L-histidine biosynthetic process"/>
    <property type="evidence" value="ECO:0007669"/>
    <property type="project" value="UniProtKB-UniRule"/>
</dbReference>
<keyword evidence="6 8" id="KW-0368">Histidine biosynthesis</keyword>
<evidence type="ECO:0000256" key="7">
    <source>
        <dbReference type="ARBA" id="ARBA00049158"/>
    </source>
</evidence>
<evidence type="ECO:0000256" key="3">
    <source>
        <dbReference type="ARBA" id="ARBA00013085"/>
    </source>
</evidence>
<sequence length="271" mass="30748">MKRDGHIHTPFCPHGTTDSLESYVEEAIHQGFTHLTFTEHAPLPDGFLDTTPTRDSGMDRSQLDNYFILLDRLKKEYASAISIKAGLEIDFIEGFEAQTAHLLNEYGPLLDDSILSVHFLKHRQDWYCLDYSADYFEKIIRAFGSITAVYTAYFQTVKQSIEANLGPYKPTRIGHMTLVHKFQKQFPCKKDFSREIDELLHSVKSSGYELDFNGAGLMKPLCQETYPPPAVAQKAKQMGIPLVYGSDAHQAKDIGQGWKDMPLLHDSLKEV</sequence>
<gene>
    <name evidence="10" type="ORF">QY95_01515</name>
</gene>
<keyword evidence="4 8" id="KW-0028">Amino-acid biosynthesis</keyword>
<evidence type="ECO:0000313" key="10">
    <source>
        <dbReference type="EMBL" id="KKB43270.1"/>
    </source>
</evidence>
<evidence type="ECO:0000256" key="2">
    <source>
        <dbReference type="ARBA" id="ARBA00009152"/>
    </source>
</evidence>
<evidence type="ECO:0000256" key="4">
    <source>
        <dbReference type="ARBA" id="ARBA00022605"/>
    </source>
</evidence>
<dbReference type="EMBL" id="JWIR02000003">
    <property type="protein sequence ID" value="KKB43270.1"/>
    <property type="molecule type" value="Genomic_DNA"/>
</dbReference>
<dbReference type="GO" id="GO:0005737">
    <property type="term" value="C:cytoplasm"/>
    <property type="evidence" value="ECO:0007669"/>
    <property type="project" value="TreeGrafter"/>
</dbReference>
<comment type="similarity">
    <text evidence="2 8">Belongs to the PHP hydrolase family. HisK subfamily.</text>
</comment>
<reference evidence="10" key="1">
    <citation type="submission" date="2015-02" db="EMBL/GenBank/DDBJ databases">
        <title>Genome Assembly of Bacillaceae bacterium MTCC 8252.</title>
        <authorList>
            <person name="Verma A."/>
            <person name="Khatri I."/>
            <person name="Mual P."/>
            <person name="Subramanian S."/>
            <person name="Krishnamurthi S."/>
        </authorList>
    </citation>
    <scope>NUCLEOTIDE SEQUENCE [LARGE SCALE GENOMIC DNA]</scope>
    <source>
        <strain evidence="10">MTCC 8252</strain>
    </source>
</reference>
<dbReference type="NCBIfam" id="TIGR01856">
    <property type="entry name" value="hisJ_fam"/>
    <property type="match status" value="1"/>
</dbReference>
<name>A0A0F5HWB6_BACTR</name>
<dbReference type="OrthoDB" id="9775255at2"/>
<evidence type="ECO:0000256" key="6">
    <source>
        <dbReference type="ARBA" id="ARBA00023102"/>
    </source>
</evidence>
<dbReference type="RefSeq" id="WP_039234165.1">
    <property type="nucleotide sequence ID" value="NZ_JWIQ02000027.1"/>
</dbReference>
<dbReference type="UniPathway" id="UPA00031">
    <property type="reaction ID" value="UER00013"/>
</dbReference>
<dbReference type="NCBIfam" id="NF005996">
    <property type="entry name" value="PRK08123.1"/>
    <property type="match status" value="1"/>
</dbReference>
<organism evidence="10 11">
    <name type="scientific">Bacillus thermotolerans</name>
    <name type="common">Quasibacillus thermotolerans</name>
    <dbReference type="NCBI Taxonomy" id="1221996"/>
    <lineage>
        <taxon>Bacteria</taxon>
        <taxon>Bacillati</taxon>
        <taxon>Bacillota</taxon>
        <taxon>Bacilli</taxon>
        <taxon>Bacillales</taxon>
        <taxon>Bacillaceae</taxon>
        <taxon>Bacillus</taxon>
    </lineage>
</organism>
<dbReference type="Proteomes" id="UP000031563">
    <property type="component" value="Unassembled WGS sequence"/>
</dbReference>
<protein>
    <recommendedName>
        <fullName evidence="3 8">Histidinol-phosphatase</fullName>
        <shortName evidence="8">HolPase</shortName>
        <ecNumber evidence="3 8">3.1.3.15</ecNumber>
    </recommendedName>
</protein>
<accession>A0A0F5HWB6</accession>
<proteinExistence type="inferred from homology"/>
<dbReference type="PANTHER" id="PTHR21039:SF0">
    <property type="entry name" value="HISTIDINOL-PHOSPHATASE"/>
    <property type="match status" value="1"/>
</dbReference>
<evidence type="ECO:0000259" key="9">
    <source>
        <dbReference type="Pfam" id="PF02811"/>
    </source>
</evidence>
<evidence type="ECO:0000256" key="5">
    <source>
        <dbReference type="ARBA" id="ARBA00022801"/>
    </source>
</evidence>
<keyword evidence="5 8" id="KW-0378">Hydrolase</keyword>
<comment type="catalytic activity">
    <reaction evidence="7 8">
        <text>L-histidinol phosphate + H2O = L-histidinol + phosphate</text>
        <dbReference type="Rhea" id="RHEA:14465"/>
        <dbReference type="ChEBI" id="CHEBI:15377"/>
        <dbReference type="ChEBI" id="CHEBI:43474"/>
        <dbReference type="ChEBI" id="CHEBI:57699"/>
        <dbReference type="ChEBI" id="CHEBI:57980"/>
        <dbReference type="EC" id="3.1.3.15"/>
    </reaction>
</comment>
<dbReference type="InterPro" id="IPR010140">
    <property type="entry name" value="Histidinol_P_phosphatase_HisJ"/>
</dbReference>
<dbReference type="Gene3D" id="3.20.20.140">
    <property type="entry name" value="Metal-dependent hydrolases"/>
    <property type="match status" value="1"/>
</dbReference>